<evidence type="ECO:0000259" key="6">
    <source>
        <dbReference type="Pfam" id="PF08281"/>
    </source>
</evidence>
<dbReference type="EMBL" id="FNIC01000004">
    <property type="protein sequence ID" value="SDN76057.1"/>
    <property type="molecule type" value="Genomic_DNA"/>
</dbReference>
<dbReference type="GO" id="GO:0006352">
    <property type="term" value="P:DNA-templated transcription initiation"/>
    <property type="evidence" value="ECO:0007669"/>
    <property type="project" value="InterPro"/>
</dbReference>
<evidence type="ECO:0000256" key="2">
    <source>
        <dbReference type="ARBA" id="ARBA00023015"/>
    </source>
</evidence>
<dbReference type="InterPro" id="IPR013325">
    <property type="entry name" value="RNA_pol_sigma_r2"/>
</dbReference>
<dbReference type="STRING" id="1005944.SAMN05192576_2727"/>
<dbReference type="Gene3D" id="1.10.10.10">
    <property type="entry name" value="Winged helix-like DNA-binding domain superfamily/Winged helix DNA-binding domain"/>
    <property type="match status" value="1"/>
</dbReference>
<dbReference type="InterPro" id="IPR014284">
    <property type="entry name" value="RNA_pol_sigma-70_dom"/>
</dbReference>
<dbReference type="Pfam" id="PF08281">
    <property type="entry name" value="Sigma70_r4_2"/>
    <property type="match status" value="1"/>
</dbReference>
<keyword evidence="2" id="KW-0805">Transcription regulation</keyword>
<evidence type="ECO:0000256" key="1">
    <source>
        <dbReference type="ARBA" id="ARBA00010641"/>
    </source>
</evidence>
<protein>
    <submittedName>
        <fullName evidence="7">RNA polymerase sigma-70 factor, ECF subfamily</fullName>
    </submittedName>
</protein>
<evidence type="ECO:0000259" key="5">
    <source>
        <dbReference type="Pfam" id="PF04542"/>
    </source>
</evidence>
<dbReference type="SUPFAM" id="SSF88946">
    <property type="entry name" value="Sigma2 domain of RNA polymerase sigma factors"/>
    <property type="match status" value="1"/>
</dbReference>
<dbReference type="RefSeq" id="WP_091025562.1">
    <property type="nucleotide sequence ID" value="NZ_BKAE01000013.1"/>
</dbReference>
<evidence type="ECO:0000313" key="7">
    <source>
        <dbReference type="EMBL" id="SDN76057.1"/>
    </source>
</evidence>
<dbReference type="InterPro" id="IPR036388">
    <property type="entry name" value="WH-like_DNA-bd_sf"/>
</dbReference>
<name>A0A1H0E0L6_9ACTN</name>
<evidence type="ECO:0000256" key="3">
    <source>
        <dbReference type="ARBA" id="ARBA00023082"/>
    </source>
</evidence>
<dbReference type="Pfam" id="PF04542">
    <property type="entry name" value="Sigma70_r2"/>
    <property type="match status" value="1"/>
</dbReference>
<keyword evidence="3" id="KW-0731">Sigma factor</keyword>
<dbReference type="InterPro" id="IPR039425">
    <property type="entry name" value="RNA_pol_sigma-70-like"/>
</dbReference>
<proteinExistence type="inferred from homology"/>
<dbReference type="PANTHER" id="PTHR43133:SF66">
    <property type="entry name" value="ECF RNA POLYMERASE SIGMA FACTOR SIGK"/>
    <property type="match status" value="1"/>
</dbReference>
<dbReference type="SUPFAM" id="SSF88659">
    <property type="entry name" value="Sigma3 and sigma4 domains of RNA polymerase sigma factors"/>
    <property type="match status" value="1"/>
</dbReference>
<keyword evidence="4" id="KW-0804">Transcription</keyword>
<keyword evidence="8" id="KW-1185">Reference proteome</keyword>
<accession>A0A1H0E0L6</accession>
<dbReference type="PANTHER" id="PTHR43133">
    <property type="entry name" value="RNA POLYMERASE ECF-TYPE SIGMA FACTO"/>
    <property type="match status" value="1"/>
</dbReference>
<dbReference type="InterPro" id="IPR013324">
    <property type="entry name" value="RNA_pol_sigma_r3/r4-like"/>
</dbReference>
<feature type="domain" description="RNA polymerase sigma factor 70 region 4 type 2" evidence="6">
    <location>
        <begin position="138"/>
        <end position="189"/>
    </location>
</feature>
<evidence type="ECO:0000256" key="4">
    <source>
        <dbReference type="ARBA" id="ARBA00023163"/>
    </source>
</evidence>
<dbReference type="OrthoDB" id="9784272at2"/>
<dbReference type="Proteomes" id="UP000199004">
    <property type="component" value="Unassembled WGS sequence"/>
</dbReference>
<comment type="similarity">
    <text evidence="1">Belongs to the sigma-70 factor family. ECF subfamily.</text>
</comment>
<gene>
    <name evidence="7" type="ORF">SAMN05192576_2727</name>
</gene>
<dbReference type="GO" id="GO:0003677">
    <property type="term" value="F:DNA binding"/>
    <property type="evidence" value="ECO:0007669"/>
    <property type="project" value="InterPro"/>
</dbReference>
<dbReference type="InterPro" id="IPR013249">
    <property type="entry name" value="RNA_pol_sigma70_r4_t2"/>
</dbReference>
<dbReference type="GO" id="GO:0016987">
    <property type="term" value="F:sigma factor activity"/>
    <property type="evidence" value="ECO:0007669"/>
    <property type="project" value="UniProtKB-KW"/>
</dbReference>
<dbReference type="InterPro" id="IPR007627">
    <property type="entry name" value="RNA_pol_sigma70_r2"/>
</dbReference>
<feature type="domain" description="RNA polymerase sigma-70 region 2" evidence="5">
    <location>
        <begin position="41"/>
        <end position="100"/>
    </location>
</feature>
<evidence type="ECO:0000313" key="8">
    <source>
        <dbReference type="Proteomes" id="UP000199004"/>
    </source>
</evidence>
<dbReference type="Gene3D" id="1.10.1740.10">
    <property type="match status" value="1"/>
</dbReference>
<organism evidence="7 8">
    <name type="scientific">Nocardioides szechwanensis</name>
    <dbReference type="NCBI Taxonomy" id="1005944"/>
    <lineage>
        <taxon>Bacteria</taxon>
        <taxon>Bacillati</taxon>
        <taxon>Actinomycetota</taxon>
        <taxon>Actinomycetes</taxon>
        <taxon>Propionibacteriales</taxon>
        <taxon>Nocardioidaceae</taxon>
        <taxon>Nocardioides</taxon>
    </lineage>
</organism>
<dbReference type="AlphaFoldDB" id="A0A1H0E0L6"/>
<dbReference type="NCBIfam" id="TIGR02937">
    <property type="entry name" value="sigma70-ECF"/>
    <property type="match status" value="1"/>
</dbReference>
<dbReference type="CDD" id="cd06171">
    <property type="entry name" value="Sigma70_r4"/>
    <property type="match status" value="1"/>
</dbReference>
<sequence length="196" mass="21665">MSPTAGRWTPTTRDAELSQLLHLAASGDVQAFAALYDGTAVRAYSLAQRILRDPAQAEEVTQEAYLHLWRHSARFDPSRGSAISWILMIVHGEAVGRVRASHSRIARETTYERSDAVVQSPSDDRTHDAVAASLQASRVQTALAELTPLQREAVELAYFGGLSHSEVARLRRIPLGTAKTRIRDGLIKLRDVMREP</sequence>
<reference evidence="7 8" key="1">
    <citation type="submission" date="2016-10" db="EMBL/GenBank/DDBJ databases">
        <authorList>
            <person name="de Groot N.N."/>
        </authorList>
    </citation>
    <scope>NUCLEOTIDE SEQUENCE [LARGE SCALE GENOMIC DNA]</scope>
    <source>
        <strain evidence="7 8">CGMCC 1.11147</strain>
    </source>
</reference>